<dbReference type="SUPFAM" id="SSF50677">
    <property type="entry name" value="ValRS/IleRS/LeuRS editing domain"/>
    <property type="match status" value="1"/>
</dbReference>
<comment type="caution">
    <text evidence="9">Lacks conserved residue(s) required for the propagation of feature annotation.</text>
</comment>
<dbReference type="PROSITE" id="PS00178">
    <property type="entry name" value="AA_TRNA_LIGASE_I"/>
    <property type="match status" value="1"/>
</dbReference>
<keyword evidence="6 9" id="KW-0648">Protein biosynthesis</keyword>
<dbReference type="GO" id="GO:0006429">
    <property type="term" value="P:leucyl-tRNA aminoacylation"/>
    <property type="evidence" value="ECO:0007669"/>
    <property type="project" value="UniProtKB-UniRule"/>
</dbReference>
<dbReference type="PANTHER" id="PTHR43740:SF2">
    <property type="entry name" value="LEUCINE--TRNA LIGASE, MITOCHONDRIAL"/>
    <property type="match status" value="1"/>
</dbReference>
<evidence type="ECO:0000256" key="5">
    <source>
        <dbReference type="ARBA" id="ARBA00022840"/>
    </source>
</evidence>
<keyword evidence="3 9" id="KW-0436">Ligase</keyword>
<dbReference type="FunFam" id="3.40.50.620:FF:000087">
    <property type="entry name" value="Leucine--tRNA ligase"/>
    <property type="match status" value="1"/>
</dbReference>
<keyword evidence="7 9" id="KW-0030">Aminoacyl-tRNA synthetase</keyword>
<dbReference type="EMBL" id="CP036281">
    <property type="protein sequence ID" value="QDU78802.1"/>
    <property type="molecule type" value="Genomic_DNA"/>
</dbReference>
<evidence type="ECO:0000256" key="6">
    <source>
        <dbReference type="ARBA" id="ARBA00022917"/>
    </source>
</evidence>
<dbReference type="RefSeq" id="WP_144992838.1">
    <property type="nucleotide sequence ID" value="NZ_CP036281.1"/>
</dbReference>
<evidence type="ECO:0000259" key="12">
    <source>
        <dbReference type="Pfam" id="PF08264"/>
    </source>
</evidence>
<accession>A0A518CHU9</accession>
<evidence type="ECO:0000256" key="2">
    <source>
        <dbReference type="ARBA" id="ARBA00022490"/>
    </source>
</evidence>
<keyword evidence="2 9" id="KW-0963">Cytoplasm</keyword>
<evidence type="ECO:0000313" key="14">
    <source>
        <dbReference type="EMBL" id="QDU78802.1"/>
    </source>
</evidence>
<dbReference type="InterPro" id="IPR009008">
    <property type="entry name" value="Val/Leu/Ile-tRNA-synth_edit"/>
</dbReference>
<dbReference type="OrthoDB" id="9810365at2"/>
<protein>
    <recommendedName>
        <fullName evidence="9">Leucine--tRNA ligase</fullName>
        <ecNumber evidence="9">6.1.1.4</ecNumber>
    </recommendedName>
    <alternativeName>
        <fullName evidence="9">Leucyl-tRNA synthetase</fullName>
        <shortName evidence="9">LeuRS</shortName>
    </alternativeName>
</protein>
<evidence type="ECO:0000256" key="4">
    <source>
        <dbReference type="ARBA" id="ARBA00022741"/>
    </source>
</evidence>
<proteinExistence type="inferred from homology"/>
<dbReference type="InterPro" id="IPR013155">
    <property type="entry name" value="M/V/L/I-tRNA-synth_anticd-bd"/>
</dbReference>
<dbReference type="Pfam" id="PF00133">
    <property type="entry name" value="tRNA-synt_1"/>
    <property type="match status" value="2"/>
</dbReference>
<dbReference type="Gene3D" id="1.10.730.10">
    <property type="entry name" value="Isoleucyl-tRNA Synthetase, Domain 1"/>
    <property type="match status" value="1"/>
</dbReference>
<dbReference type="Gene3D" id="3.40.50.620">
    <property type="entry name" value="HUPs"/>
    <property type="match status" value="3"/>
</dbReference>
<feature type="domain" description="Aminoacyl-tRNA synthetase class Ia" evidence="11">
    <location>
        <begin position="719"/>
        <end position="752"/>
    </location>
</feature>
<dbReference type="CDD" id="cd07958">
    <property type="entry name" value="Anticodon_Ia_Leu_BEm"/>
    <property type="match status" value="1"/>
</dbReference>
<evidence type="ECO:0000256" key="1">
    <source>
        <dbReference type="ARBA" id="ARBA00005594"/>
    </source>
</evidence>
<dbReference type="SUPFAM" id="SSF47323">
    <property type="entry name" value="Anticodon-binding domain of a subclass of class I aminoacyl-tRNA synthetases"/>
    <property type="match status" value="1"/>
</dbReference>
<feature type="domain" description="Leucyl-tRNA synthetase editing" evidence="13">
    <location>
        <begin position="304"/>
        <end position="488"/>
    </location>
</feature>
<dbReference type="EC" id="6.1.1.4" evidence="9"/>
<dbReference type="FunFam" id="1.10.730.10:FF:000011">
    <property type="entry name" value="Leucine--tRNA ligase chloroplastic/mitochondrial"/>
    <property type="match status" value="1"/>
</dbReference>
<gene>
    <name evidence="9 14" type="primary">leuS</name>
    <name evidence="14" type="ORF">Pla110_05060</name>
</gene>
<dbReference type="PRINTS" id="PR00985">
    <property type="entry name" value="TRNASYNTHLEU"/>
</dbReference>
<comment type="catalytic activity">
    <reaction evidence="8 9">
        <text>tRNA(Leu) + L-leucine + ATP = L-leucyl-tRNA(Leu) + AMP + diphosphate</text>
        <dbReference type="Rhea" id="RHEA:11688"/>
        <dbReference type="Rhea" id="RHEA-COMP:9613"/>
        <dbReference type="Rhea" id="RHEA-COMP:9622"/>
        <dbReference type="ChEBI" id="CHEBI:30616"/>
        <dbReference type="ChEBI" id="CHEBI:33019"/>
        <dbReference type="ChEBI" id="CHEBI:57427"/>
        <dbReference type="ChEBI" id="CHEBI:78442"/>
        <dbReference type="ChEBI" id="CHEBI:78494"/>
        <dbReference type="ChEBI" id="CHEBI:456215"/>
        <dbReference type="EC" id="6.1.1.4"/>
    </reaction>
</comment>
<evidence type="ECO:0000256" key="7">
    <source>
        <dbReference type="ARBA" id="ARBA00023146"/>
    </source>
</evidence>
<dbReference type="KEGG" id="plon:Pla110_05060"/>
<organism evidence="14 15">
    <name type="scientific">Polystyrenella longa</name>
    <dbReference type="NCBI Taxonomy" id="2528007"/>
    <lineage>
        <taxon>Bacteria</taxon>
        <taxon>Pseudomonadati</taxon>
        <taxon>Planctomycetota</taxon>
        <taxon>Planctomycetia</taxon>
        <taxon>Planctomycetales</taxon>
        <taxon>Planctomycetaceae</taxon>
        <taxon>Polystyrenella</taxon>
    </lineage>
</organism>
<name>A0A518CHU9_9PLAN</name>
<comment type="similarity">
    <text evidence="1 9 10">Belongs to the class-I aminoacyl-tRNA synthetase family.</text>
</comment>
<dbReference type="FunFam" id="3.40.50.620:FF:000060">
    <property type="entry name" value="Leucine--tRNA ligase"/>
    <property type="match status" value="1"/>
</dbReference>
<dbReference type="SUPFAM" id="SSF52374">
    <property type="entry name" value="Nucleotidylyl transferase"/>
    <property type="match status" value="1"/>
</dbReference>
<evidence type="ECO:0000256" key="10">
    <source>
        <dbReference type="RuleBase" id="RU363035"/>
    </source>
</evidence>
<dbReference type="InterPro" id="IPR002300">
    <property type="entry name" value="aa-tRNA-synth_Ia"/>
</dbReference>
<dbReference type="InterPro" id="IPR025709">
    <property type="entry name" value="Leu_tRNA-synth_edit"/>
</dbReference>
<evidence type="ECO:0000259" key="13">
    <source>
        <dbReference type="Pfam" id="PF13603"/>
    </source>
</evidence>
<evidence type="ECO:0000256" key="9">
    <source>
        <dbReference type="HAMAP-Rule" id="MF_00049"/>
    </source>
</evidence>
<keyword evidence="15" id="KW-1185">Reference proteome</keyword>
<comment type="subcellular location">
    <subcellularLocation>
        <location evidence="9">Cytoplasm</location>
    </subcellularLocation>
</comment>
<evidence type="ECO:0000256" key="8">
    <source>
        <dbReference type="ARBA" id="ARBA00047469"/>
    </source>
</evidence>
<dbReference type="InterPro" id="IPR001412">
    <property type="entry name" value="aa-tRNA-synth_I_CS"/>
</dbReference>
<sequence>MPRYDSKKIEPKWQQYWDKNETFVCEGPDPNRDKLYVLDMFPYPSGNGLHVGHPEGYTATDIVCRYNRMLGKNVLHPMGWDAFGLPAEQHAIKTGTPPRETTKKNIDTFRRQLKMLGFSYDWSREVATTDVEYFRWTQWIFLQLFDTWYDPDYEWTGPDGQKRKGKGRHIVDLPIPQEVSQAGPDFVRRYQDKQRLAYQHEAPVNWCPALGTVLANEEIIDGKSERGNHPVERVPLRQWMLKITAYGDRLADELEELDWPESIKLLQRNWIGKSTGAEVDFFIGSGDPAQLESEFEQWKHNRESFPSEQQEDVLRVYTTRPDTLYGATYMVIAPEHPQVDKLTTPEQQDEVNQYRKVASLKSDLDRTDLAKGKSGVFTGAYALNPVNGAKVPIWVADYVLISYGTGAIMAVPAHDLRDWEFAVTFDIPIIPVVEPPQNYKPTKDELALKQTVDGEERYPVACEGTAINSGEWDGTPTAEFKQKITQWLHQHGFGNEAVNFKLRDWLFSRQHFWGEPFPIWHELDANDEETGLMRVVEDEDLPVDLPELTDYKPTGTPEPPLSTAPEEWLYKTDHDGKRLKREVNSMPQWAGSCWYFLRYCDPKNSDHMIDPEIEKYWMPVDLYIGGAEHAVLHLLYARFWHKVLFDRGHVHTPEPFYKLVNQGMILGEAELTGHKDANGNWISSAEAAKDPQSQSVVVNADDVEKKGDSFVLKADPTVVIESRAFKMSKSRGNVINPDEVVDSYGADSLRLYEMFMGPLEQVKPWSMSGVEGVYRFLSRVWRMYIDDRAEEIKLAAAVQDVEPDADQLRILHKTIKAVTEDIEKLSFNTAISRMMEFTNALSQQDPRPRALLEPFALLLSPFAPHLAEEVWQALGHKETLAYEPWPEYNEDLIAESTVEIPIQINGKVRSRITVPADVDPKTMEALAMADETVQKNLEGKTIVKCIAIPGRMVNLVIKG</sequence>
<dbReference type="GO" id="GO:0005524">
    <property type="term" value="F:ATP binding"/>
    <property type="evidence" value="ECO:0007669"/>
    <property type="project" value="UniProtKB-UniRule"/>
</dbReference>
<dbReference type="FunFam" id="3.10.20.590:FF:000001">
    <property type="entry name" value="Leucine--tRNA ligase"/>
    <property type="match status" value="1"/>
</dbReference>
<dbReference type="Pfam" id="PF13603">
    <property type="entry name" value="tRNA-synt_1_2"/>
    <property type="match status" value="1"/>
</dbReference>
<dbReference type="HAMAP" id="MF_00049_B">
    <property type="entry name" value="Leu_tRNA_synth_B"/>
    <property type="match status" value="1"/>
</dbReference>
<dbReference type="GO" id="GO:0002161">
    <property type="term" value="F:aminoacyl-tRNA deacylase activity"/>
    <property type="evidence" value="ECO:0007669"/>
    <property type="project" value="InterPro"/>
</dbReference>
<dbReference type="Proteomes" id="UP000317178">
    <property type="component" value="Chromosome"/>
</dbReference>
<evidence type="ECO:0000256" key="3">
    <source>
        <dbReference type="ARBA" id="ARBA00022598"/>
    </source>
</evidence>
<dbReference type="AlphaFoldDB" id="A0A518CHU9"/>
<reference evidence="14 15" key="1">
    <citation type="submission" date="2019-02" db="EMBL/GenBank/DDBJ databases">
        <title>Deep-cultivation of Planctomycetes and their phenomic and genomic characterization uncovers novel biology.</title>
        <authorList>
            <person name="Wiegand S."/>
            <person name="Jogler M."/>
            <person name="Boedeker C."/>
            <person name="Pinto D."/>
            <person name="Vollmers J."/>
            <person name="Rivas-Marin E."/>
            <person name="Kohn T."/>
            <person name="Peeters S.H."/>
            <person name="Heuer A."/>
            <person name="Rast P."/>
            <person name="Oberbeckmann S."/>
            <person name="Bunk B."/>
            <person name="Jeske O."/>
            <person name="Meyerdierks A."/>
            <person name="Storesund J.E."/>
            <person name="Kallscheuer N."/>
            <person name="Luecker S."/>
            <person name="Lage O.M."/>
            <person name="Pohl T."/>
            <person name="Merkel B.J."/>
            <person name="Hornburger P."/>
            <person name="Mueller R.-W."/>
            <person name="Bruemmer F."/>
            <person name="Labrenz M."/>
            <person name="Spormann A.M."/>
            <person name="Op den Camp H."/>
            <person name="Overmann J."/>
            <person name="Amann R."/>
            <person name="Jetten M.S.M."/>
            <person name="Mascher T."/>
            <person name="Medema M.H."/>
            <person name="Devos D.P."/>
            <person name="Kaster A.-K."/>
            <person name="Ovreas L."/>
            <person name="Rohde M."/>
            <person name="Galperin M.Y."/>
            <person name="Jogler C."/>
        </authorList>
    </citation>
    <scope>NUCLEOTIDE SEQUENCE [LARGE SCALE GENOMIC DNA]</scope>
    <source>
        <strain evidence="14 15">Pla110</strain>
    </source>
</reference>
<feature type="short sequence motif" description="'KMSKS' region" evidence="9">
    <location>
        <begin position="726"/>
        <end position="730"/>
    </location>
</feature>
<feature type="binding site" evidence="9">
    <location>
        <position position="729"/>
    </location>
    <ligand>
        <name>ATP</name>
        <dbReference type="ChEBI" id="CHEBI:30616"/>
    </ligand>
</feature>
<evidence type="ECO:0000259" key="11">
    <source>
        <dbReference type="Pfam" id="PF00133"/>
    </source>
</evidence>
<dbReference type="GO" id="GO:0004823">
    <property type="term" value="F:leucine-tRNA ligase activity"/>
    <property type="evidence" value="ECO:0007669"/>
    <property type="project" value="UniProtKB-UniRule"/>
</dbReference>
<feature type="domain" description="Methionyl/Valyl/Leucyl/Isoleucyl-tRNA synthetase anticodon-binding" evidence="12">
    <location>
        <begin position="808"/>
        <end position="918"/>
    </location>
</feature>
<dbReference type="FunFam" id="3.40.50.620:FF:000056">
    <property type="entry name" value="Leucine--tRNA ligase"/>
    <property type="match status" value="1"/>
</dbReference>
<dbReference type="Pfam" id="PF08264">
    <property type="entry name" value="Anticodon_1"/>
    <property type="match status" value="1"/>
</dbReference>
<dbReference type="GO" id="GO:0005829">
    <property type="term" value="C:cytosol"/>
    <property type="evidence" value="ECO:0007669"/>
    <property type="project" value="TreeGrafter"/>
</dbReference>
<dbReference type="NCBIfam" id="TIGR00396">
    <property type="entry name" value="leuS_bact"/>
    <property type="match status" value="1"/>
</dbReference>
<dbReference type="InterPro" id="IPR014729">
    <property type="entry name" value="Rossmann-like_a/b/a_fold"/>
</dbReference>
<dbReference type="InterPro" id="IPR009080">
    <property type="entry name" value="tRNAsynth_Ia_anticodon-bd"/>
</dbReference>
<keyword evidence="4 9" id="KW-0547">Nucleotide-binding</keyword>
<dbReference type="InterPro" id="IPR002302">
    <property type="entry name" value="Leu-tRNA-ligase"/>
</dbReference>
<dbReference type="PANTHER" id="PTHR43740">
    <property type="entry name" value="LEUCYL-TRNA SYNTHETASE"/>
    <property type="match status" value="1"/>
</dbReference>
<evidence type="ECO:0000313" key="15">
    <source>
        <dbReference type="Proteomes" id="UP000317178"/>
    </source>
</evidence>
<keyword evidence="5 9" id="KW-0067">ATP-binding</keyword>
<feature type="domain" description="Aminoacyl-tRNA synthetase class Ia" evidence="11">
    <location>
        <begin position="12"/>
        <end position="146"/>
    </location>
</feature>